<gene>
    <name evidence="1" type="ORF">HUJ06_031411</name>
</gene>
<dbReference type="Proteomes" id="UP000607653">
    <property type="component" value="Unassembled WGS sequence"/>
</dbReference>
<dbReference type="AlphaFoldDB" id="A0A822YCU5"/>
<accession>A0A822YCU5</accession>
<comment type="caution">
    <text evidence="1">The sequence shown here is derived from an EMBL/GenBank/DDBJ whole genome shotgun (WGS) entry which is preliminary data.</text>
</comment>
<evidence type="ECO:0000313" key="2">
    <source>
        <dbReference type="Proteomes" id="UP000607653"/>
    </source>
</evidence>
<dbReference type="EMBL" id="DUZY01000002">
    <property type="protein sequence ID" value="DAD29943.1"/>
    <property type="molecule type" value="Genomic_DNA"/>
</dbReference>
<evidence type="ECO:0000313" key="1">
    <source>
        <dbReference type="EMBL" id="DAD29943.1"/>
    </source>
</evidence>
<organism evidence="1 2">
    <name type="scientific">Nelumbo nucifera</name>
    <name type="common">Sacred lotus</name>
    <dbReference type="NCBI Taxonomy" id="4432"/>
    <lineage>
        <taxon>Eukaryota</taxon>
        <taxon>Viridiplantae</taxon>
        <taxon>Streptophyta</taxon>
        <taxon>Embryophyta</taxon>
        <taxon>Tracheophyta</taxon>
        <taxon>Spermatophyta</taxon>
        <taxon>Magnoliopsida</taxon>
        <taxon>Proteales</taxon>
        <taxon>Nelumbonaceae</taxon>
        <taxon>Nelumbo</taxon>
    </lineage>
</organism>
<keyword evidence="2" id="KW-1185">Reference proteome</keyword>
<name>A0A822YCU5_NELNU</name>
<protein>
    <submittedName>
        <fullName evidence="1">Uncharacterized protein</fullName>
    </submittedName>
</protein>
<reference evidence="1 2" key="1">
    <citation type="journal article" date="2020" name="Mol. Biol. Evol.">
        <title>Distinct Expression and Methylation Patterns for Genes with Different Fates following a Single Whole-Genome Duplication in Flowering Plants.</title>
        <authorList>
            <person name="Shi T."/>
            <person name="Rahmani R.S."/>
            <person name="Gugger P.F."/>
            <person name="Wang M."/>
            <person name="Li H."/>
            <person name="Zhang Y."/>
            <person name="Li Z."/>
            <person name="Wang Q."/>
            <person name="Van de Peer Y."/>
            <person name="Marchal K."/>
            <person name="Chen J."/>
        </authorList>
    </citation>
    <scope>NUCLEOTIDE SEQUENCE [LARGE SCALE GENOMIC DNA]</scope>
    <source>
        <tissue evidence="1">Leaf</tissue>
    </source>
</reference>
<proteinExistence type="predicted"/>
<sequence>MASFLPKIFRCFVPSPSKVSMEVGGALPE</sequence>